<dbReference type="InterPro" id="IPR005886">
    <property type="entry name" value="UDP_G4E"/>
</dbReference>
<dbReference type="EC" id="5.1.3.2" evidence="5 10"/>
<evidence type="ECO:0000256" key="4">
    <source>
        <dbReference type="ARBA" id="ARBA00007637"/>
    </source>
</evidence>
<organism evidence="12 13">
    <name type="scientific">Roseovarius aquimarinus</name>
    <dbReference type="NCBI Taxonomy" id="1229156"/>
    <lineage>
        <taxon>Bacteria</taxon>
        <taxon>Pseudomonadati</taxon>
        <taxon>Pseudomonadota</taxon>
        <taxon>Alphaproteobacteria</taxon>
        <taxon>Rhodobacterales</taxon>
        <taxon>Roseobacteraceae</taxon>
        <taxon>Roseovarius</taxon>
    </lineage>
</organism>
<name>A0ABW7ICP1_9RHOB</name>
<protein>
    <recommendedName>
        <fullName evidence="6 10">UDP-glucose 4-epimerase</fullName>
        <ecNumber evidence="5 10">5.1.3.2</ecNumber>
    </recommendedName>
</protein>
<evidence type="ECO:0000313" key="12">
    <source>
        <dbReference type="EMBL" id="MFH0255130.1"/>
    </source>
</evidence>
<keyword evidence="7 10" id="KW-0520">NAD</keyword>
<evidence type="ECO:0000256" key="6">
    <source>
        <dbReference type="ARBA" id="ARBA00018569"/>
    </source>
</evidence>
<evidence type="ECO:0000256" key="9">
    <source>
        <dbReference type="ARBA" id="ARBA00023277"/>
    </source>
</evidence>
<comment type="pathway">
    <text evidence="3 10">Carbohydrate metabolism; galactose metabolism.</text>
</comment>
<dbReference type="InterPro" id="IPR001509">
    <property type="entry name" value="Epimerase_deHydtase"/>
</dbReference>
<dbReference type="InterPro" id="IPR036291">
    <property type="entry name" value="NAD(P)-bd_dom_sf"/>
</dbReference>
<dbReference type="Gene3D" id="3.40.50.720">
    <property type="entry name" value="NAD(P)-binding Rossmann-like Domain"/>
    <property type="match status" value="1"/>
</dbReference>
<dbReference type="EMBL" id="JBIHMM010000004">
    <property type="protein sequence ID" value="MFH0255130.1"/>
    <property type="molecule type" value="Genomic_DNA"/>
</dbReference>
<evidence type="ECO:0000256" key="2">
    <source>
        <dbReference type="ARBA" id="ARBA00001911"/>
    </source>
</evidence>
<dbReference type="SUPFAM" id="SSF51735">
    <property type="entry name" value="NAD(P)-binding Rossmann-fold domains"/>
    <property type="match status" value="1"/>
</dbReference>
<dbReference type="RefSeq" id="WP_377172503.1">
    <property type="nucleotide sequence ID" value="NZ_JBHTJC010000004.1"/>
</dbReference>
<evidence type="ECO:0000313" key="13">
    <source>
        <dbReference type="Proteomes" id="UP001607157"/>
    </source>
</evidence>
<dbReference type="GO" id="GO:0003978">
    <property type="term" value="F:UDP-glucose 4-epimerase activity"/>
    <property type="evidence" value="ECO:0007669"/>
    <property type="project" value="UniProtKB-EC"/>
</dbReference>
<evidence type="ECO:0000256" key="3">
    <source>
        <dbReference type="ARBA" id="ARBA00004947"/>
    </source>
</evidence>
<accession>A0ABW7ICP1</accession>
<comment type="caution">
    <text evidence="12">The sequence shown here is derived from an EMBL/GenBank/DDBJ whole genome shotgun (WGS) entry which is preliminary data.</text>
</comment>
<keyword evidence="8 10" id="KW-0413">Isomerase</keyword>
<evidence type="ECO:0000256" key="8">
    <source>
        <dbReference type="ARBA" id="ARBA00023235"/>
    </source>
</evidence>
<dbReference type="Proteomes" id="UP001607157">
    <property type="component" value="Unassembled WGS sequence"/>
</dbReference>
<dbReference type="Gene3D" id="3.90.25.10">
    <property type="entry name" value="UDP-galactose 4-epimerase, domain 1"/>
    <property type="match status" value="1"/>
</dbReference>
<comment type="subunit">
    <text evidence="10">Homodimer.</text>
</comment>
<sequence length="329" mass="35053">MSKNVLVVGGAGYIGSHTVLALRDAGFGAVVYDNFSSGHRDACFGDALVEGELSDTAHLTRTLETHDIACVIHFAALIEAGQSVLTPLPFFENNVAGTLSLLAAMNAAGVSRLVFSSTAAVYGNQAGAPLLPETLPRDPINPYGDSKAMVETVLERCVPAHGLRAIALRYFNASGADAEGRTGERHDPETHLIPLVIEAAQGKRAQIRIYGTDYDTPDGTCIRDYIHVSDLASGHVAAVSHLLAQEAPGFQPINLGTGAGQSVREVIDAVRRITGREFAVSEDPRRPGDPARLIADATRAGEVLGWRPRHSDLETIVRDAWAFAERARS</sequence>
<dbReference type="Pfam" id="PF01370">
    <property type="entry name" value="Epimerase"/>
    <property type="match status" value="1"/>
</dbReference>
<dbReference type="PANTHER" id="PTHR43725">
    <property type="entry name" value="UDP-GLUCOSE 4-EPIMERASE"/>
    <property type="match status" value="1"/>
</dbReference>
<dbReference type="CDD" id="cd05247">
    <property type="entry name" value="UDP_G4E_1_SDR_e"/>
    <property type="match status" value="1"/>
</dbReference>
<comment type="catalytic activity">
    <reaction evidence="1 10">
        <text>UDP-alpha-D-glucose = UDP-alpha-D-galactose</text>
        <dbReference type="Rhea" id="RHEA:22168"/>
        <dbReference type="ChEBI" id="CHEBI:58885"/>
        <dbReference type="ChEBI" id="CHEBI:66914"/>
        <dbReference type="EC" id="5.1.3.2"/>
    </reaction>
</comment>
<comment type="cofactor">
    <cofactor evidence="2 10">
        <name>NAD(+)</name>
        <dbReference type="ChEBI" id="CHEBI:57540"/>
    </cofactor>
</comment>
<dbReference type="NCBIfam" id="TIGR01179">
    <property type="entry name" value="galE"/>
    <property type="match status" value="1"/>
</dbReference>
<dbReference type="PANTHER" id="PTHR43725:SF53">
    <property type="entry name" value="UDP-ARABINOSE 4-EPIMERASE 1"/>
    <property type="match status" value="1"/>
</dbReference>
<gene>
    <name evidence="12" type="primary">galE</name>
    <name evidence="12" type="ORF">ACGRVM_14585</name>
</gene>
<reference evidence="12 13" key="1">
    <citation type="submission" date="2024-10" db="EMBL/GenBank/DDBJ databases">
        <authorList>
            <person name="Yang X.-N."/>
        </authorList>
    </citation>
    <scope>NUCLEOTIDE SEQUENCE [LARGE SCALE GENOMIC DNA]</scope>
    <source>
        <strain evidence="12 13">CAU 1059</strain>
    </source>
</reference>
<comment type="similarity">
    <text evidence="4 10">Belongs to the NAD(P)-dependent epimerase/dehydratase family.</text>
</comment>
<evidence type="ECO:0000256" key="10">
    <source>
        <dbReference type="RuleBase" id="RU366046"/>
    </source>
</evidence>
<keyword evidence="9 10" id="KW-0119">Carbohydrate metabolism</keyword>
<evidence type="ECO:0000256" key="1">
    <source>
        <dbReference type="ARBA" id="ARBA00000083"/>
    </source>
</evidence>
<evidence type="ECO:0000259" key="11">
    <source>
        <dbReference type="Pfam" id="PF01370"/>
    </source>
</evidence>
<evidence type="ECO:0000256" key="7">
    <source>
        <dbReference type="ARBA" id="ARBA00023027"/>
    </source>
</evidence>
<keyword evidence="13" id="KW-1185">Reference proteome</keyword>
<proteinExistence type="inferred from homology"/>
<evidence type="ECO:0000256" key="5">
    <source>
        <dbReference type="ARBA" id="ARBA00013189"/>
    </source>
</evidence>
<feature type="domain" description="NAD-dependent epimerase/dehydratase" evidence="11">
    <location>
        <begin position="5"/>
        <end position="247"/>
    </location>
</feature>